<dbReference type="InterPro" id="IPR009003">
    <property type="entry name" value="Peptidase_S1_PA"/>
</dbReference>
<dbReference type="InterPro" id="IPR018114">
    <property type="entry name" value="TRYPSIN_HIS"/>
</dbReference>
<protein>
    <submittedName>
        <fullName evidence="3">Trypsin</fullName>
    </submittedName>
</protein>
<dbReference type="InterPro" id="IPR051333">
    <property type="entry name" value="CLIP_Serine_Protease"/>
</dbReference>
<name>A0A0D8Y5L2_DICVI</name>
<dbReference type="SMR" id="A0A0D8Y5L2"/>
<reference evidence="3 4" key="1">
    <citation type="submission" date="2013-11" db="EMBL/GenBank/DDBJ databases">
        <title>Draft genome of the bovine lungworm Dictyocaulus viviparus.</title>
        <authorList>
            <person name="Mitreva M."/>
        </authorList>
    </citation>
    <scope>NUCLEOTIDE SEQUENCE [LARGE SCALE GENOMIC DNA]</scope>
    <source>
        <strain evidence="3 4">HannoverDv2000</strain>
    </source>
</reference>
<dbReference type="PANTHER" id="PTHR24260:SF132">
    <property type="entry name" value="PEPTIDASE S1 DOMAIN-CONTAINING PROTEIN"/>
    <property type="match status" value="1"/>
</dbReference>
<dbReference type="SUPFAM" id="SSF50494">
    <property type="entry name" value="Trypsin-like serine proteases"/>
    <property type="match status" value="1"/>
</dbReference>
<dbReference type="PROSITE" id="PS00134">
    <property type="entry name" value="TRYPSIN_HIS"/>
    <property type="match status" value="1"/>
</dbReference>
<dbReference type="Pfam" id="PF00089">
    <property type="entry name" value="Trypsin"/>
    <property type="match status" value="1"/>
</dbReference>
<dbReference type="Gene3D" id="2.40.10.10">
    <property type="entry name" value="Trypsin-like serine proteases"/>
    <property type="match status" value="1"/>
</dbReference>
<gene>
    <name evidence="3" type="ORF">DICVIV_02543</name>
</gene>
<proteinExistence type="predicted"/>
<dbReference type="InterPro" id="IPR043504">
    <property type="entry name" value="Peptidase_S1_PA_chymotrypsin"/>
</dbReference>
<dbReference type="Proteomes" id="UP000053766">
    <property type="component" value="Unassembled WGS sequence"/>
</dbReference>
<evidence type="ECO:0000313" key="4">
    <source>
        <dbReference type="Proteomes" id="UP000053766"/>
    </source>
</evidence>
<keyword evidence="1" id="KW-0732">Signal</keyword>
<dbReference type="InterPro" id="IPR001314">
    <property type="entry name" value="Peptidase_S1A"/>
</dbReference>
<dbReference type="SMART" id="SM00020">
    <property type="entry name" value="Tryp_SPc"/>
    <property type="match status" value="1"/>
</dbReference>
<dbReference type="PRINTS" id="PR00722">
    <property type="entry name" value="CHYMOTRYPSIN"/>
</dbReference>
<feature type="domain" description="Peptidase S1" evidence="2">
    <location>
        <begin position="49"/>
        <end position="309"/>
    </location>
</feature>
<organism evidence="3 4">
    <name type="scientific">Dictyocaulus viviparus</name>
    <name type="common">Bovine lungworm</name>
    <dbReference type="NCBI Taxonomy" id="29172"/>
    <lineage>
        <taxon>Eukaryota</taxon>
        <taxon>Metazoa</taxon>
        <taxon>Ecdysozoa</taxon>
        <taxon>Nematoda</taxon>
        <taxon>Chromadorea</taxon>
        <taxon>Rhabditida</taxon>
        <taxon>Rhabditina</taxon>
        <taxon>Rhabditomorpha</taxon>
        <taxon>Strongyloidea</taxon>
        <taxon>Metastrongylidae</taxon>
        <taxon>Dictyocaulus</taxon>
    </lineage>
</organism>
<feature type="signal peptide" evidence="1">
    <location>
        <begin position="1"/>
        <end position="17"/>
    </location>
</feature>
<sequence length="334" mass="37241">MLYTVFVFFLFCNPCLCKQNYVFKAISTRENRRLLQLCDENVKTVEKRMMNAVSVKKGEMKYAVMLDIGNGASRCAGVIISRQHVLTAAHCFVAEKDCRGGAEHGKKWKKRGKTTPVYVHLGGNCVNVQPNGKCPKSEVGRAIKAAQIGVSGRYFESKCLSGDIAIVQLNTVLPKDADYYDIACLPRSTTKLNMHNLASAGYGYDPNHASVAEKHLERVTYDREPFCDPSIKVGKDVFCVVERNQFACKGDSGSGVMQPANKIRSYVMGVLSKGLNCNDVQIALKQHPQRILQRVFDLLKAEVVMEMVNGGSGRNLMERKKALFIFLYESLYLT</sequence>
<dbReference type="GO" id="GO:0004252">
    <property type="term" value="F:serine-type endopeptidase activity"/>
    <property type="evidence" value="ECO:0007669"/>
    <property type="project" value="InterPro"/>
</dbReference>
<dbReference type="InterPro" id="IPR001254">
    <property type="entry name" value="Trypsin_dom"/>
</dbReference>
<dbReference type="EMBL" id="KN716187">
    <property type="protein sequence ID" value="KJH51264.1"/>
    <property type="molecule type" value="Genomic_DNA"/>
</dbReference>
<evidence type="ECO:0000313" key="3">
    <source>
        <dbReference type="EMBL" id="KJH51264.1"/>
    </source>
</evidence>
<dbReference type="OrthoDB" id="5820960at2759"/>
<dbReference type="PANTHER" id="PTHR24260">
    <property type="match status" value="1"/>
</dbReference>
<accession>A0A0D8Y5L2</accession>
<reference evidence="4" key="2">
    <citation type="journal article" date="2016" name="Sci. Rep.">
        <title>Dictyocaulus viviparus genome, variome and transcriptome elucidate lungworm biology and support future intervention.</title>
        <authorList>
            <person name="McNulty S.N."/>
            <person name="Strube C."/>
            <person name="Rosa B.A."/>
            <person name="Martin J.C."/>
            <person name="Tyagi R."/>
            <person name="Choi Y.J."/>
            <person name="Wang Q."/>
            <person name="Hallsworth Pepin K."/>
            <person name="Zhang X."/>
            <person name="Ozersky P."/>
            <person name="Wilson R.K."/>
            <person name="Sternberg P.W."/>
            <person name="Gasser R.B."/>
            <person name="Mitreva M."/>
        </authorList>
    </citation>
    <scope>NUCLEOTIDE SEQUENCE [LARGE SCALE GENOMIC DNA]</scope>
    <source>
        <strain evidence="4">HannoverDv2000</strain>
    </source>
</reference>
<evidence type="ECO:0000256" key="1">
    <source>
        <dbReference type="SAM" id="SignalP"/>
    </source>
</evidence>
<dbReference type="PROSITE" id="PS50240">
    <property type="entry name" value="TRYPSIN_DOM"/>
    <property type="match status" value="1"/>
</dbReference>
<keyword evidence="4" id="KW-1185">Reference proteome</keyword>
<dbReference type="GO" id="GO:0006508">
    <property type="term" value="P:proteolysis"/>
    <property type="evidence" value="ECO:0007669"/>
    <property type="project" value="InterPro"/>
</dbReference>
<feature type="chain" id="PRO_5002336478" evidence="1">
    <location>
        <begin position="18"/>
        <end position="334"/>
    </location>
</feature>
<evidence type="ECO:0000259" key="2">
    <source>
        <dbReference type="PROSITE" id="PS50240"/>
    </source>
</evidence>
<dbReference type="AlphaFoldDB" id="A0A0D8Y5L2"/>
<dbReference type="STRING" id="29172.A0A0D8Y5L2"/>